<dbReference type="InterPro" id="IPR052043">
    <property type="entry name" value="PolySaccharide_Degr_Enz"/>
</dbReference>
<dbReference type="PANTHER" id="PTHR33886">
    <property type="entry name" value="UNSATURATED RHAMNOGALACTURONAN HYDROLASE (EUROFUNG)"/>
    <property type="match status" value="1"/>
</dbReference>
<keyword evidence="3" id="KW-1185">Reference proteome</keyword>
<dbReference type="Pfam" id="PF07470">
    <property type="entry name" value="Glyco_hydro_88"/>
    <property type="match status" value="1"/>
</dbReference>
<dbReference type="SUPFAM" id="SSF48208">
    <property type="entry name" value="Six-hairpin glycosidases"/>
    <property type="match status" value="1"/>
</dbReference>
<accession>A0ABU3C7F7</accession>
<dbReference type="InterPro" id="IPR012341">
    <property type="entry name" value="6hp_glycosidase-like_sf"/>
</dbReference>
<organism evidence="2 3">
    <name type="scientific">Autumnicola tepida</name>
    <dbReference type="NCBI Taxonomy" id="3075595"/>
    <lineage>
        <taxon>Bacteria</taxon>
        <taxon>Pseudomonadati</taxon>
        <taxon>Bacteroidota</taxon>
        <taxon>Flavobacteriia</taxon>
        <taxon>Flavobacteriales</taxon>
        <taxon>Flavobacteriaceae</taxon>
        <taxon>Autumnicola</taxon>
    </lineage>
</organism>
<dbReference type="EMBL" id="JAVRHQ010000004">
    <property type="protein sequence ID" value="MDT0642279.1"/>
    <property type="molecule type" value="Genomic_DNA"/>
</dbReference>
<evidence type="ECO:0000256" key="1">
    <source>
        <dbReference type="ARBA" id="ARBA00022801"/>
    </source>
</evidence>
<dbReference type="InterPro" id="IPR008928">
    <property type="entry name" value="6-hairpin_glycosidase_sf"/>
</dbReference>
<protein>
    <submittedName>
        <fullName evidence="2">Glycoside hydrolase family 88 protein</fullName>
    </submittedName>
</protein>
<dbReference type="Gene3D" id="1.50.10.10">
    <property type="match status" value="1"/>
</dbReference>
<dbReference type="RefSeq" id="WP_311533951.1">
    <property type="nucleotide sequence ID" value="NZ_JAVRHQ010000004.1"/>
</dbReference>
<dbReference type="InterPro" id="IPR010905">
    <property type="entry name" value="Glyco_hydro_88"/>
</dbReference>
<dbReference type="GO" id="GO:0016787">
    <property type="term" value="F:hydrolase activity"/>
    <property type="evidence" value="ECO:0007669"/>
    <property type="project" value="UniProtKB-KW"/>
</dbReference>
<keyword evidence="1 2" id="KW-0378">Hydrolase</keyword>
<gene>
    <name evidence="2" type="ORF">RM553_05475</name>
</gene>
<proteinExistence type="predicted"/>
<name>A0ABU3C7F7_9FLAO</name>
<dbReference type="Proteomes" id="UP001262889">
    <property type="component" value="Unassembled WGS sequence"/>
</dbReference>
<evidence type="ECO:0000313" key="2">
    <source>
        <dbReference type="EMBL" id="MDT0642279.1"/>
    </source>
</evidence>
<reference evidence="2 3" key="1">
    <citation type="submission" date="2023-09" db="EMBL/GenBank/DDBJ databases">
        <authorList>
            <person name="Rey-Velasco X."/>
        </authorList>
    </citation>
    <scope>NUCLEOTIDE SEQUENCE [LARGE SCALE GENOMIC DNA]</scope>
    <source>
        <strain evidence="2 3">F363</strain>
    </source>
</reference>
<sequence length="338" mass="38712">MARSSKVAMSFDDAEGLYPFLAKVKSKIQRKDKEDYKYFNFPRAYLLNGLLDVFDNGGDKEVLITVEKEIKKIIDASGNLHFKFDKIDQSLFGVILSRLYLSDEKESYSKALSHIEHEVKKFINDEQDLILYRKGIDVCFVDTLGMVCPFLYTYGSSFQKEDLIRLANEQLYFYIKNGTDKSGLLPFHAVDLKNKIHLGPTNWGRGIGWFMIGLAFSLKYTTASNNPHYKLFRSTFEELDIKLQELKIKNLHWSQFLGHTNDTSIDTSITLMLYYARTVSGKEVKIKEVEKSLQDSINKEGYVLNSSGDTIYINKYATKKGKSELTQGLLLSLIANTN</sequence>
<evidence type="ECO:0000313" key="3">
    <source>
        <dbReference type="Proteomes" id="UP001262889"/>
    </source>
</evidence>
<dbReference type="PANTHER" id="PTHR33886:SF8">
    <property type="entry name" value="UNSATURATED RHAMNOGALACTURONAN HYDROLASE (EUROFUNG)"/>
    <property type="match status" value="1"/>
</dbReference>
<comment type="caution">
    <text evidence="2">The sequence shown here is derived from an EMBL/GenBank/DDBJ whole genome shotgun (WGS) entry which is preliminary data.</text>
</comment>